<dbReference type="EMBL" id="FOYV01000001">
    <property type="protein sequence ID" value="SFR48337.1"/>
    <property type="molecule type" value="Genomic_DNA"/>
</dbReference>
<protein>
    <submittedName>
        <fullName evidence="4">Carbohydrate ABC transporter substrate-binding protein, CUT1 family</fullName>
    </submittedName>
</protein>
<dbReference type="Pfam" id="PF01547">
    <property type="entry name" value="SBP_bac_1"/>
    <property type="match status" value="1"/>
</dbReference>
<dbReference type="RefSeq" id="WP_091989124.1">
    <property type="nucleotide sequence ID" value="NZ_FOYV01000001.1"/>
</dbReference>
<dbReference type="AlphaFoldDB" id="A0A1I6H1Y7"/>
<feature type="chain" id="PRO_5011751283" evidence="3">
    <location>
        <begin position="22"/>
        <end position="425"/>
    </location>
</feature>
<dbReference type="InterPro" id="IPR050490">
    <property type="entry name" value="Bact_solute-bd_prot1"/>
</dbReference>
<keyword evidence="5" id="KW-1185">Reference proteome</keyword>
<gene>
    <name evidence="4" type="ORF">SAMN04488073_2030</name>
</gene>
<keyword evidence="3" id="KW-0732">Signal</keyword>
<sequence>MPVFRCTAALLITIMTIPALAIAKSGREPLDVVLMVSGGEQRQVYMELLRSFEAQHPHLDVRHREYEQENYKANIESWLTGDSQAPDVMFWFAGHLMDDFYRKGLIRPVDDLWQAQNWDTVFPESIRRVVSFAGQPMGVPIAYYHWGLYYNKALFQRLGLNPPETWDALLEAGERLKAEGITPVAVGTKAGWTAAAWFDYLNLRLNGLAFHERLMRGEVPFDDDRVRAVFEHWQQLVKGDFFLQGHAGMSWRNALPFLYRGHAGMMLMGGFVKPQFPDSVLDNIGVVRFPLLQSTRGVYENAPTDIFFIPAGADNPEGAKTLLAYMGEPETQAWFNHRLGTTAPNINVTGYGDSIDEQGGEVLAGADGYSQFFDRNTPRALSNPAMEVFVDFMSGKLSLDKALAQLEGLRVAVFGPISNQARLIE</sequence>
<dbReference type="Gene3D" id="3.40.190.10">
    <property type="entry name" value="Periplasmic binding protein-like II"/>
    <property type="match status" value="2"/>
</dbReference>
<comment type="subcellular location">
    <subcellularLocation>
        <location evidence="1">Periplasm</location>
    </subcellularLocation>
</comment>
<name>A0A1I6H1Y7_9GAMM</name>
<evidence type="ECO:0000256" key="3">
    <source>
        <dbReference type="SAM" id="SignalP"/>
    </source>
</evidence>
<dbReference type="GO" id="GO:0042597">
    <property type="term" value="C:periplasmic space"/>
    <property type="evidence" value="ECO:0007669"/>
    <property type="project" value="UniProtKB-SubCell"/>
</dbReference>
<evidence type="ECO:0000256" key="2">
    <source>
        <dbReference type="ARBA" id="ARBA00008520"/>
    </source>
</evidence>
<proteinExistence type="inferred from homology"/>
<feature type="signal peptide" evidence="3">
    <location>
        <begin position="1"/>
        <end position="21"/>
    </location>
</feature>
<evidence type="ECO:0000313" key="4">
    <source>
        <dbReference type="EMBL" id="SFR48337.1"/>
    </source>
</evidence>
<accession>A0A1I6H1Y7</accession>
<dbReference type="InterPro" id="IPR006059">
    <property type="entry name" value="SBP"/>
</dbReference>
<dbReference type="STRING" id="375760.SAMN04488073_2030"/>
<dbReference type="PANTHER" id="PTHR43649">
    <property type="entry name" value="ARABINOSE-BINDING PROTEIN-RELATED"/>
    <property type="match status" value="1"/>
</dbReference>
<dbReference type="Proteomes" id="UP000199290">
    <property type="component" value="Unassembled WGS sequence"/>
</dbReference>
<reference evidence="5" key="1">
    <citation type="submission" date="2016-10" db="EMBL/GenBank/DDBJ databases">
        <authorList>
            <person name="Varghese N."/>
            <person name="Submissions S."/>
        </authorList>
    </citation>
    <scope>NUCLEOTIDE SEQUENCE [LARGE SCALE GENOMIC DNA]</scope>
    <source>
        <strain evidence="5">CGMCC 1.6294</strain>
    </source>
</reference>
<dbReference type="SUPFAM" id="SSF53850">
    <property type="entry name" value="Periplasmic binding protein-like II"/>
    <property type="match status" value="1"/>
</dbReference>
<dbReference type="OrthoDB" id="2509690at2"/>
<organism evidence="4 5">
    <name type="scientific">Marinobacter gudaonensis</name>
    <dbReference type="NCBI Taxonomy" id="375760"/>
    <lineage>
        <taxon>Bacteria</taxon>
        <taxon>Pseudomonadati</taxon>
        <taxon>Pseudomonadota</taxon>
        <taxon>Gammaproteobacteria</taxon>
        <taxon>Pseudomonadales</taxon>
        <taxon>Marinobacteraceae</taxon>
        <taxon>Marinobacter</taxon>
    </lineage>
</organism>
<evidence type="ECO:0000313" key="5">
    <source>
        <dbReference type="Proteomes" id="UP000199290"/>
    </source>
</evidence>
<comment type="similarity">
    <text evidence="2">Belongs to the bacterial solute-binding protein 1 family.</text>
</comment>
<evidence type="ECO:0000256" key="1">
    <source>
        <dbReference type="ARBA" id="ARBA00004418"/>
    </source>
</evidence>